<dbReference type="UniPathway" id="UPA00253">
    <property type="reaction ID" value="UER00332"/>
</dbReference>
<dbReference type="EMBL" id="FNOY01000034">
    <property type="protein sequence ID" value="SDY41321.1"/>
    <property type="molecule type" value="Genomic_DNA"/>
</dbReference>
<evidence type="ECO:0000256" key="1">
    <source>
        <dbReference type="ARBA" id="ARBA00002324"/>
    </source>
</evidence>
<dbReference type="NCBIfam" id="NF000840">
    <property type="entry name" value="PRK00071.1-3"/>
    <property type="match status" value="1"/>
</dbReference>
<comment type="function">
    <text evidence="1 11">Catalyzes the reversible adenylation of nicotinate mononucleotide (NaMN) to nicotinic acid adenine dinucleotide (NaAD).</text>
</comment>
<evidence type="ECO:0000256" key="5">
    <source>
        <dbReference type="ARBA" id="ARBA00022679"/>
    </source>
</evidence>
<evidence type="ECO:0000256" key="8">
    <source>
        <dbReference type="ARBA" id="ARBA00022840"/>
    </source>
</evidence>
<reference evidence="13 14" key="1">
    <citation type="submission" date="2016-10" db="EMBL/GenBank/DDBJ databases">
        <authorList>
            <person name="de Groot N.N."/>
        </authorList>
    </citation>
    <scope>NUCLEOTIDE SEQUENCE [LARGE SCALE GENOMIC DNA]</scope>
    <source>
        <strain evidence="13 14">Nm1</strain>
    </source>
</reference>
<dbReference type="PANTHER" id="PTHR39321">
    <property type="entry name" value="NICOTINATE-NUCLEOTIDE ADENYLYLTRANSFERASE-RELATED"/>
    <property type="match status" value="1"/>
</dbReference>
<evidence type="ECO:0000313" key="13">
    <source>
        <dbReference type="EMBL" id="SDY41321.1"/>
    </source>
</evidence>
<dbReference type="Gene3D" id="3.40.50.620">
    <property type="entry name" value="HUPs"/>
    <property type="match status" value="1"/>
</dbReference>
<dbReference type="NCBIfam" id="NF000839">
    <property type="entry name" value="PRK00071.1-1"/>
    <property type="match status" value="1"/>
</dbReference>
<evidence type="ECO:0000313" key="14">
    <source>
        <dbReference type="Proteomes" id="UP000198640"/>
    </source>
</evidence>
<evidence type="ECO:0000256" key="2">
    <source>
        <dbReference type="ARBA" id="ARBA00005019"/>
    </source>
</evidence>
<keyword evidence="8 11" id="KW-0067">ATP-binding</keyword>
<keyword evidence="14" id="KW-1185">Reference proteome</keyword>
<dbReference type="NCBIfam" id="TIGR00482">
    <property type="entry name" value="nicotinate (nicotinamide) nucleotide adenylyltransferase"/>
    <property type="match status" value="1"/>
</dbReference>
<keyword evidence="5 11" id="KW-0808">Transferase</keyword>
<dbReference type="Proteomes" id="UP000198640">
    <property type="component" value="Unassembled WGS sequence"/>
</dbReference>
<gene>
    <name evidence="11" type="primary">nadD</name>
    <name evidence="13" type="ORF">SAMN05421881_103416</name>
</gene>
<dbReference type="PANTHER" id="PTHR39321:SF3">
    <property type="entry name" value="PHOSPHOPANTETHEINE ADENYLYLTRANSFERASE"/>
    <property type="match status" value="1"/>
</dbReference>
<sequence>MIEANGFSLIGIYGGTFDPVHYGHLRVAEELVEVLQLDHLRFLPAHHPRLRNAPVVASHHRVAMLRQAIHGNVRFSMDERELKRPGETYSVESLRELRQAYGEHETLALCFILGADAFVKLPDWYCWRELFELCHLVVVNRPGHALLSDPSCLPLALRNICQERWAAHADALKKISSGLVYVAPTTLLNISSTRIRTLMASGKSARYLLPERVLDYINMHNFYAGGK</sequence>
<keyword evidence="6 11" id="KW-0548">Nucleotidyltransferase</keyword>
<proteinExistence type="inferred from homology"/>
<dbReference type="GO" id="GO:0005524">
    <property type="term" value="F:ATP binding"/>
    <property type="evidence" value="ECO:0007669"/>
    <property type="project" value="UniProtKB-KW"/>
</dbReference>
<dbReference type="OrthoDB" id="5295945at2"/>
<keyword evidence="7 11" id="KW-0547">Nucleotide-binding</keyword>
<comment type="catalytic activity">
    <reaction evidence="10 11">
        <text>nicotinate beta-D-ribonucleotide + ATP + H(+) = deamido-NAD(+) + diphosphate</text>
        <dbReference type="Rhea" id="RHEA:22860"/>
        <dbReference type="ChEBI" id="CHEBI:15378"/>
        <dbReference type="ChEBI" id="CHEBI:30616"/>
        <dbReference type="ChEBI" id="CHEBI:33019"/>
        <dbReference type="ChEBI" id="CHEBI:57502"/>
        <dbReference type="ChEBI" id="CHEBI:58437"/>
        <dbReference type="EC" id="2.7.7.18"/>
    </reaction>
</comment>
<keyword evidence="9 11" id="KW-0520">NAD</keyword>
<dbReference type="EC" id="2.7.7.18" evidence="11"/>
<name>A0A1H3JN45_9PROT</name>
<dbReference type="GO" id="GO:0009435">
    <property type="term" value="P:NAD+ biosynthetic process"/>
    <property type="evidence" value="ECO:0007669"/>
    <property type="project" value="UniProtKB-UniRule"/>
</dbReference>
<dbReference type="CDD" id="cd02165">
    <property type="entry name" value="NMNAT"/>
    <property type="match status" value="1"/>
</dbReference>
<evidence type="ECO:0000256" key="7">
    <source>
        <dbReference type="ARBA" id="ARBA00022741"/>
    </source>
</evidence>
<dbReference type="RefSeq" id="WP_090414387.1">
    <property type="nucleotide sequence ID" value="NZ_FNOY01000034.1"/>
</dbReference>
<dbReference type="AlphaFoldDB" id="A0A1H3JN45"/>
<dbReference type="SUPFAM" id="SSF52374">
    <property type="entry name" value="Nucleotidylyl transferase"/>
    <property type="match status" value="1"/>
</dbReference>
<dbReference type="STRING" id="44576.SAMN05421881_103416"/>
<comment type="pathway">
    <text evidence="2 11">Cofactor biosynthesis; NAD(+) biosynthesis; deamido-NAD(+) from nicotinate D-ribonucleotide: step 1/1.</text>
</comment>
<accession>A0A1H3JN45</accession>
<evidence type="ECO:0000256" key="6">
    <source>
        <dbReference type="ARBA" id="ARBA00022695"/>
    </source>
</evidence>
<evidence type="ECO:0000259" key="12">
    <source>
        <dbReference type="Pfam" id="PF01467"/>
    </source>
</evidence>
<evidence type="ECO:0000256" key="3">
    <source>
        <dbReference type="ARBA" id="ARBA00009014"/>
    </source>
</evidence>
<dbReference type="InterPro" id="IPR014729">
    <property type="entry name" value="Rossmann-like_a/b/a_fold"/>
</dbReference>
<evidence type="ECO:0000256" key="10">
    <source>
        <dbReference type="ARBA" id="ARBA00048721"/>
    </source>
</evidence>
<dbReference type="GO" id="GO:0004515">
    <property type="term" value="F:nicotinate-nucleotide adenylyltransferase activity"/>
    <property type="evidence" value="ECO:0007669"/>
    <property type="project" value="UniProtKB-UniRule"/>
</dbReference>
<evidence type="ECO:0000256" key="11">
    <source>
        <dbReference type="HAMAP-Rule" id="MF_00244"/>
    </source>
</evidence>
<organism evidence="13 14">
    <name type="scientific">Nitrosomonas halophila</name>
    <dbReference type="NCBI Taxonomy" id="44576"/>
    <lineage>
        <taxon>Bacteria</taxon>
        <taxon>Pseudomonadati</taxon>
        <taxon>Pseudomonadota</taxon>
        <taxon>Betaproteobacteria</taxon>
        <taxon>Nitrosomonadales</taxon>
        <taxon>Nitrosomonadaceae</taxon>
        <taxon>Nitrosomonas</taxon>
    </lineage>
</organism>
<protein>
    <recommendedName>
        <fullName evidence="11">Probable nicotinate-nucleotide adenylyltransferase</fullName>
        <ecNumber evidence="11">2.7.7.18</ecNumber>
    </recommendedName>
    <alternativeName>
        <fullName evidence="11">Deamido-NAD(+) diphosphorylase</fullName>
    </alternativeName>
    <alternativeName>
        <fullName evidence="11">Deamido-NAD(+) pyrophosphorylase</fullName>
    </alternativeName>
    <alternativeName>
        <fullName evidence="11">Nicotinate mononucleotide adenylyltransferase</fullName>
        <shortName evidence="11">NaMN adenylyltransferase</shortName>
    </alternativeName>
</protein>
<dbReference type="Pfam" id="PF01467">
    <property type="entry name" value="CTP_transf_like"/>
    <property type="match status" value="1"/>
</dbReference>
<comment type="similarity">
    <text evidence="3 11">Belongs to the NadD family.</text>
</comment>
<dbReference type="InterPro" id="IPR005248">
    <property type="entry name" value="NadD/NMNAT"/>
</dbReference>
<evidence type="ECO:0000256" key="4">
    <source>
        <dbReference type="ARBA" id="ARBA00022642"/>
    </source>
</evidence>
<feature type="domain" description="Cytidyltransferase-like" evidence="12">
    <location>
        <begin position="12"/>
        <end position="197"/>
    </location>
</feature>
<dbReference type="HAMAP" id="MF_00244">
    <property type="entry name" value="NaMN_adenylyltr"/>
    <property type="match status" value="1"/>
</dbReference>
<keyword evidence="4 11" id="KW-0662">Pyridine nucleotide biosynthesis</keyword>
<dbReference type="InterPro" id="IPR004821">
    <property type="entry name" value="Cyt_trans-like"/>
</dbReference>
<evidence type="ECO:0000256" key="9">
    <source>
        <dbReference type="ARBA" id="ARBA00023027"/>
    </source>
</evidence>
<dbReference type="NCBIfam" id="TIGR00125">
    <property type="entry name" value="cyt_tran_rel"/>
    <property type="match status" value="1"/>
</dbReference>